<evidence type="ECO:0000313" key="6">
    <source>
        <dbReference type="Proteomes" id="UP000017840"/>
    </source>
</evidence>
<dbReference type="Proteomes" id="UP000017840">
    <property type="component" value="Unassembled WGS sequence"/>
</dbReference>
<dbReference type="EMBL" id="ASGZ01000032">
    <property type="protein sequence ID" value="ESP88218.1"/>
    <property type="molecule type" value="Genomic_DNA"/>
</dbReference>
<feature type="active site" description="Tele-AMP-histidine intermediate" evidence="1">
    <location>
        <position position="102"/>
    </location>
</feature>
<sequence length="141" mass="14435">MSGTDDCVFCGIVAGDIPGRIVGESDDAVAFLDANPMAPGHTLVVPRTHRARLGDLSREESAAVFELVYDLAPDIEAAVDADGATVGLNDGPAAGQEVGHVHAHVIPRFDGDGGGPIHVAAGERPDLSDAELDDIAAEISD</sequence>
<feature type="domain" description="HIT" evidence="4">
    <location>
        <begin position="8"/>
        <end position="115"/>
    </location>
</feature>
<dbReference type="InterPro" id="IPR001310">
    <property type="entry name" value="Histidine_triad_HIT"/>
</dbReference>
<dbReference type="PRINTS" id="PR00332">
    <property type="entry name" value="HISTRIAD"/>
</dbReference>
<evidence type="ECO:0000313" key="5">
    <source>
        <dbReference type="EMBL" id="ESP88218.1"/>
    </source>
</evidence>
<protein>
    <submittedName>
        <fullName evidence="5">Histidine triad protein</fullName>
    </submittedName>
</protein>
<dbReference type="RefSeq" id="WP_023394611.1">
    <property type="nucleotide sequence ID" value="NZ_ASGZ01000032.1"/>
</dbReference>
<evidence type="ECO:0000256" key="1">
    <source>
        <dbReference type="PIRSR" id="PIRSR601310-1"/>
    </source>
</evidence>
<dbReference type="InterPro" id="IPR036265">
    <property type="entry name" value="HIT-like_sf"/>
</dbReference>
<dbReference type="InterPro" id="IPR011146">
    <property type="entry name" value="HIT-like"/>
</dbReference>
<dbReference type="GO" id="GO:0003824">
    <property type="term" value="F:catalytic activity"/>
    <property type="evidence" value="ECO:0007669"/>
    <property type="project" value="InterPro"/>
</dbReference>
<dbReference type="AlphaFoldDB" id="V4HDQ6"/>
<dbReference type="PANTHER" id="PTHR46648">
    <property type="entry name" value="HIT FAMILY PROTEIN 1"/>
    <property type="match status" value="1"/>
</dbReference>
<dbReference type="eggNOG" id="arCOG00419">
    <property type="taxonomic scope" value="Archaea"/>
</dbReference>
<reference evidence="5 6" key="1">
    <citation type="journal article" date="2013" name="Genome Announc.">
        <title>Draft Genome Sequence of 'Candidatus Halobonum tyrrellensis' Strain G22, Isolated from the Hypersaline Waters of Lake Tyrrell, Australia.</title>
        <authorList>
            <person name="Ugalde J.A."/>
            <person name="Narasingarao P."/>
            <person name="Kuo S."/>
            <person name="Podell S."/>
            <person name="Allen E.E."/>
        </authorList>
    </citation>
    <scope>NUCLEOTIDE SEQUENCE [LARGE SCALE GENOMIC DNA]</scope>
    <source>
        <strain evidence="5 6">G22</strain>
    </source>
</reference>
<dbReference type="GO" id="GO:0009117">
    <property type="term" value="P:nucleotide metabolic process"/>
    <property type="evidence" value="ECO:0007669"/>
    <property type="project" value="TreeGrafter"/>
</dbReference>
<name>V4HDQ6_9EURY</name>
<accession>V4HDQ6</accession>
<dbReference type="PROSITE" id="PS51084">
    <property type="entry name" value="HIT_2"/>
    <property type="match status" value="1"/>
</dbReference>
<feature type="short sequence motif" description="Histidine triad motif" evidence="2 3">
    <location>
        <begin position="100"/>
        <end position="104"/>
    </location>
</feature>
<proteinExistence type="predicted"/>
<organism evidence="5 6">
    <name type="scientific">Candidatus Halobonum tyrrellensis G22</name>
    <dbReference type="NCBI Taxonomy" id="1324957"/>
    <lineage>
        <taxon>Archaea</taxon>
        <taxon>Methanobacteriati</taxon>
        <taxon>Methanobacteriota</taxon>
        <taxon>Stenosarchaea group</taxon>
        <taxon>Halobacteria</taxon>
        <taxon>Halobacteriales</taxon>
        <taxon>Haloferacaceae</taxon>
        <taxon>Candidatus Halobonum</taxon>
    </lineage>
</organism>
<dbReference type="STRING" id="1324957.K933_10140"/>
<comment type="caution">
    <text evidence="5">The sequence shown here is derived from an EMBL/GenBank/DDBJ whole genome shotgun (WGS) entry which is preliminary data.</text>
</comment>
<dbReference type="SUPFAM" id="SSF54197">
    <property type="entry name" value="HIT-like"/>
    <property type="match status" value="1"/>
</dbReference>
<dbReference type="OrthoDB" id="26806at2157"/>
<dbReference type="Gene3D" id="3.30.428.10">
    <property type="entry name" value="HIT-like"/>
    <property type="match status" value="1"/>
</dbReference>
<keyword evidence="6" id="KW-1185">Reference proteome</keyword>
<evidence type="ECO:0000256" key="2">
    <source>
        <dbReference type="PIRSR" id="PIRSR601310-3"/>
    </source>
</evidence>
<dbReference type="PANTHER" id="PTHR46648:SF1">
    <property type="entry name" value="ADENOSINE 5'-MONOPHOSPHORAMIDASE HNT1"/>
    <property type="match status" value="1"/>
</dbReference>
<evidence type="ECO:0000259" key="4">
    <source>
        <dbReference type="PROSITE" id="PS51084"/>
    </source>
</evidence>
<evidence type="ECO:0000256" key="3">
    <source>
        <dbReference type="PROSITE-ProRule" id="PRU00464"/>
    </source>
</evidence>
<dbReference type="Pfam" id="PF01230">
    <property type="entry name" value="HIT"/>
    <property type="match status" value="1"/>
</dbReference>
<gene>
    <name evidence="5" type="ORF">K933_10140</name>
</gene>